<dbReference type="Pfam" id="PF02302">
    <property type="entry name" value="PTS_IIB"/>
    <property type="match status" value="1"/>
</dbReference>
<dbReference type="EMBL" id="QJJR01000013">
    <property type="protein sequence ID" value="PXW88283.1"/>
    <property type="molecule type" value="Genomic_DNA"/>
</dbReference>
<dbReference type="PROSITE" id="PS51100">
    <property type="entry name" value="PTS_EIIB_TYPE_3"/>
    <property type="match status" value="1"/>
</dbReference>
<keyword evidence="3" id="KW-0762">Sugar transport</keyword>
<evidence type="ECO:0000256" key="1">
    <source>
        <dbReference type="ARBA" id="ARBA00022448"/>
    </source>
</evidence>
<dbReference type="RefSeq" id="WP_110251920.1">
    <property type="nucleotide sequence ID" value="NZ_QJJR01000013.1"/>
</dbReference>
<sequence>MSKVNIILVCSAGMSTSLLVERMKLEADKRALDASIEAMAESELKNHLDQLDVVLIGPQVRYLEKQVKKLVEPKGINAAVIDTMAYGRIQGDVVLDQALALI</sequence>
<evidence type="ECO:0000256" key="3">
    <source>
        <dbReference type="ARBA" id="ARBA00022597"/>
    </source>
</evidence>
<dbReference type="GO" id="GO:0008982">
    <property type="term" value="F:protein-N(PI)-phosphohistidine-sugar phosphotransferase activity"/>
    <property type="evidence" value="ECO:0007669"/>
    <property type="project" value="InterPro"/>
</dbReference>
<keyword evidence="1" id="KW-0813">Transport</keyword>
<dbReference type="OrthoDB" id="9808134at2"/>
<dbReference type="InterPro" id="IPR051819">
    <property type="entry name" value="PTS_sugar-specific_EIIB"/>
</dbReference>
<evidence type="ECO:0000259" key="8">
    <source>
        <dbReference type="PROSITE" id="PS51100"/>
    </source>
</evidence>
<evidence type="ECO:0000256" key="2">
    <source>
        <dbReference type="ARBA" id="ARBA00022553"/>
    </source>
</evidence>
<evidence type="ECO:0000256" key="4">
    <source>
        <dbReference type="ARBA" id="ARBA00022679"/>
    </source>
</evidence>
<protein>
    <submittedName>
        <fullName evidence="9">PTS system cellobiose-specific IIB component</fullName>
    </submittedName>
</protein>
<dbReference type="PANTHER" id="PTHR34581:SF2">
    <property type="entry name" value="PTS SYSTEM N,N'-DIACETYLCHITOBIOSE-SPECIFIC EIIB COMPONENT"/>
    <property type="match status" value="1"/>
</dbReference>
<dbReference type="GO" id="GO:0009401">
    <property type="term" value="P:phosphoenolpyruvate-dependent sugar phosphotransferase system"/>
    <property type="evidence" value="ECO:0007669"/>
    <property type="project" value="UniProtKB-KW"/>
</dbReference>
<keyword evidence="2" id="KW-0597">Phosphoprotein</keyword>
<keyword evidence="4" id="KW-0808">Transferase</keyword>
<dbReference type="CDD" id="cd05564">
    <property type="entry name" value="PTS_IIB_chitobiose_lichenan"/>
    <property type="match status" value="1"/>
</dbReference>
<keyword evidence="6" id="KW-0418">Kinase</keyword>
<feature type="domain" description="PTS EIIB type-3" evidence="8">
    <location>
        <begin position="3"/>
        <end position="102"/>
    </location>
</feature>
<dbReference type="AlphaFoldDB" id="A0A2V3W1S4"/>
<evidence type="ECO:0000256" key="6">
    <source>
        <dbReference type="ARBA" id="ARBA00022777"/>
    </source>
</evidence>
<comment type="caution">
    <text evidence="9">The sequence shown here is derived from an EMBL/GenBank/DDBJ whole genome shotgun (WGS) entry which is preliminary data.</text>
</comment>
<dbReference type="GO" id="GO:0016301">
    <property type="term" value="F:kinase activity"/>
    <property type="evidence" value="ECO:0007669"/>
    <property type="project" value="UniProtKB-KW"/>
</dbReference>
<dbReference type="InterPro" id="IPR003501">
    <property type="entry name" value="PTS_EIIB_2/3"/>
</dbReference>
<gene>
    <name evidence="9" type="ORF">DES38_11314</name>
</gene>
<dbReference type="Gene3D" id="3.40.50.2300">
    <property type="match status" value="1"/>
</dbReference>
<evidence type="ECO:0000256" key="7">
    <source>
        <dbReference type="PROSITE-ProRule" id="PRU00423"/>
    </source>
</evidence>
<organism evidence="9 10">
    <name type="scientific">Streptohalobacillus salinus</name>
    <dbReference type="NCBI Taxonomy" id="621096"/>
    <lineage>
        <taxon>Bacteria</taxon>
        <taxon>Bacillati</taxon>
        <taxon>Bacillota</taxon>
        <taxon>Bacilli</taxon>
        <taxon>Bacillales</taxon>
        <taxon>Bacillaceae</taxon>
        <taxon>Streptohalobacillus</taxon>
    </lineage>
</organism>
<evidence type="ECO:0000313" key="9">
    <source>
        <dbReference type="EMBL" id="PXW88283.1"/>
    </source>
</evidence>
<keyword evidence="10" id="KW-1185">Reference proteome</keyword>
<proteinExistence type="predicted"/>
<dbReference type="PANTHER" id="PTHR34581">
    <property type="entry name" value="PTS SYSTEM N,N'-DIACETYLCHITOBIOSE-SPECIFIC EIIB COMPONENT"/>
    <property type="match status" value="1"/>
</dbReference>
<dbReference type="SUPFAM" id="SSF52794">
    <property type="entry name" value="PTS system IIB component-like"/>
    <property type="match status" value="1"/>
</dbReference>
<accession>A0A2V3W1S4</accession>
<reference evidence="9 10" key="1">
    <citation type="submission" date="2018-05" db="EMBL/GenBank/DDBJ databases">
        <title>Genomic Encyclopedia of Type Strains, Phase IV (KMG-IV): sequencing the most valuable type-strain genomes for metagenomic binning, comparative biology and taxonomic classification.</title>
        <authorList>
            <person name="Goeker M."/>
        </authorList>
    </citation>
    <scope>NUCLEOTIDE SEQUENCE [LARGE SCALE GENOMIC DNA]</scope>
    <source>
        <strain evidence="9 10">DSM 22440</strain>
    </source>
</reference>
<dbReference type="Proteomes" id="UP000247922">
    <property type="component" value="Unassembled WGS sequence"/>
</dbReference>
<feature type="modified residue" description="Phosphocysteine; by EIIA" evidence="7">
    <location>
        <position position="10"/>
    </location>
</feature>
<dbReference type="InterPro" id="IPR036095">
    <property type="entry name" value="PTS_EIIB-like_sf"/>
</dbReference>
<dbReference type="InterPro" id="IPR013012">
    <property type="entry name" value="PTS_EIIB_3"/>
</dbReference>
<evidence type="ECO:0000256" key="5">
    <source>
        <dbReference type="ARBA" id="ARBA00022683"/>
    </source>
</evidence>
<keyword evidence="5" id="KW-0598">Phosphotransferase system</keyword>
<evidence type="ECO:0000313" key="10">
    <source>
        <dbReference type="Proteomes" id="UP000247922"/>
    </source>
</evidence>
<name>A0A2V3W1S4_9BACI</name>